<dbReference type="Pfam" id="PF14349">
    <property type="entry name" value="SprA_N"/>
    <property type="match status" value="1"/>
</dbReference>
<proteinExistence type="predicted"/>
<gene>
    <name evidence="3" type="ORF">DRP44_01790</name>
</gene>
<evidence type="ECO:0000256" key="1">
    <source>
        <dbReference type="SAM" id="MobiDB-lite"/>
    </source>
</evidence>
<protein>
    <recommendedName>
        <fullName evidence="2">Gliding motility protein SprA N-terminal domain-containing protein</fullName>
    </recommendedName>
</protein>
<name>A0A660SAH9_UNCT6</name>
<dbReference type="InterPro" id="IPR025684">
    <property type="entry name" value="SprA_N_dom"/>
</dbReference>
<sequence length="1845" mass="207664">MKSQTFKLTVFLLFVFSVMFGNGMESAIENALVTNDLFRDSSYVSDDGNYIMEGIFLGDSLIEIKNVIPVEELEKRNSKIEYISMEGENTTGSTFASGQGILPNLELPIKFPSKVARYIGQGGEISINGSEKLEFGVNKSEDLSKKDLGMNTSPLPEILSKQHMDVSVQGKVGQRIFVNMHQNSDEDINSLANNINIEYKGDEDDIIHNIKAGNVDMLVPNTRLIGALPAHKGLFGINMKGAVGPAKFTFVASKEQSQTEKNSFVGQSVLHTDTIWDTEFIKNKYYILGLQPDDSLIQLFVFRDDNNGTNDSVTGAKPAICYIDPQNPNDTSYSQTGRFNLLEAGDGKDYTYDNYNGILKLTNTLQSGERLAVSYIKAKKGHPTDLDTVGTVSFASTDTLRLKLIVASDQTPAYPTWDLMLRNIYEISVGSIVQNSFSMQIYHADTSNSNTYNGKSYMEILGIGDSTTVYYGYVNYLEGYIIFPELKPFLNSQLPEQDSIYDKASFSNSDGRKYYIVVTYRGLQQNYNLNAMNILEGSEVVTVDGEKWERGIDYTIDYETGVVKLLKRLSNPDAKVNIDYQISPLFSTSSKSLLGFNTQLIDIPGLNFSTSWLYKSEKKGNDHPTLDELSSRDFVGEADLTYTKRLQFVDDLLNRISFINNPSQSQLQLASNFAFSDPKLNVFGQAYIDDMEGINLETSLMGGSYIYWHNSGMPVGQDTMNFCDKLYWFNPHDGIKVKDLYPNYPLEQLENTISVLKIIMKPHDNSALSWGGITNVTYPGGEDYSKKDYIELWVKGDAGELHIDIGTNMSEDAPRRNRNGEIVGYNDSLDTEDRNHDGLFEQTSDSSNEDTGIDGVSGTDGASVSGDDGNDDYKFYADNPDNYLYLNGTEGNRRFDTEDLDGDGTLNRNNDYFEIKIDLTHDNPVISRANGWKLYRIFLKDAQSIDTVGNPTLEHVKYVRLWINGFTTTDSISIAKFNITGNKWEIQPLENLDDSMLTDEDSIISVSSVNNQENKDYIPPFNIQKTQYGSYEKEQSLVVNYNKLPPRNQIFITEAFSRSYDYINYKKIGYYIYNENSGTTPEVAVRFYTDDNNYYEYSISVDTGWNYISVPISAFTDLKSMEPDTINVFEKANFKIVGRPSFRRIRKIGIGLKNKTYSPLSGKFYVDDIKLTDQLSIPGYSTMASSRLNIGGVLALNFSVGNTNSNFKPLNQTFPSGNDNVNLSYQATFNADKFIPARLGITLPVSYSYSSTRAYPKYIVNSDIILNNPTLRDSQKTLSAGRVISVSYGKSSKFGNPILHLIDPIKGAFSYSKSFTNGYLSIDSVDNIVASFTYNYPIHIKKLKLFNRMPVSFFPNTFGFTGNYSYNFTKRMSRSDTAFILTNKINNKYLKYSLNTAYQPFNCMQMSYKTSLTRDLNQFRDTSFLPGTETYKSHTFNFQYSPTFFSKLKPSFNYQFGLQDNHNPDIQINDSLNLHHIFISHNISSGISVPYSSVISFLTSLRDKRKDTTYIKGSPGWFLVQIDNLSNSFRPLSFNYTKQVSHQDYYITGIPNYKYIFGLEHRLSPSLIVDRSDLKFLYSDSYSLSTGFNIPGFSLTVQGSYSTGDQGESGTYNVSNVNNNLVLPDITASFSLINPLKKMKGVISNPTLSLNYRKNNSLSGTKEQPDKTASSGMQLSPTTSFTLMDKYNCNLSYQYNRSMNISESMGQKNGSDKISKSLNGGLGYSFSAPNNFSIPLFGSRLKLRRSINTNINFSYSDNNQKPFTIKSHPDTIFAGSDTLIDTVYNDTSYILGNRTVAYSFTGSLDFTFSNDIKGGIDINYSLTDYKNAGTKIRNYGFQLWMQFNF</sequence>
<feature type="domain" description="Gliding motility protein SprA N-terminal" evidence="2">
    <location>
        <begin position="896"/>
        <end position="1267"/>
    </location>
</feature>
<evidence type="ECO:0000259" key="2">
    <source>
        <dbReference type="Pfam" id="PF14349"/>
    </source>
</evidence>
<feature type="region of interest" description="Disordered" evidence="1">
    <location>
        <begin position="1654"/>
        <end position="1675"/>
    </location>
</feature>
<accession>A0A660SAH9</accession>
<dbReference type="InterPro" id="IPR008979">
    <property type="entry name" value="Galactose-bd-like_sf"/>
</dbReference>
<feature type="region of interest" description="Disordered" evidence="1">
    <location>
        <begin position="810"/>
        <end position="872"/>
    </location>
</feature>
<organism evidence="3 4">
    <name type="scientific">candidate division TA06 bacterium</name>
    <dbReference type="NCBI Taxonomy" id="2250710"/>
    <lineage>
        <taxon>Bacteria</taxon>
        <taxon>Bacteria division TA06</taxon>
    </lineage>
</organism>
<dbReference type="Gene3D" id="2.60.120.430">
    <property type="entry name" value="Galactose-binding lectin"/>
    <property type="match status" value="1"/>
</dbReference>
<dbReference type="EMBL" id="QNBC01000013">
    <property type="protein sequence ID" value="RKX67687.1"/>
    <property type="molecule type" value="Genomic_DNA"/>
</dbReference>
<comment type="caution">
    <text evidence="3">The sequence shown here is derived from an EMBL/GenBank/DDBJ whole genome shotgun (WGS) entry which is preliminary data.</text>
</comment>
<dbReference type="Proteomes" id="UP000282321">
    <property type="component" value="Unassembled WGS sequence"/>
</dbReference>
<evidence type="ECO:0000313" key="3">
    <source>
        <dbReference type="EMBL" id="RKX67687.1"/>
    </source>
</evidence>
<dbReference type="SUPFAM" id="SSF49785">
    <property type="entry name" value="Galactose-binding domain-like"/>
    <property type="match status" value="1"/>
</dbReference>
<reference evidence="3 4" key="1">
    <citation type="submission" date="2018-06" db="EMBL/GenBank/DDBJ databases">
        <title>Extensive metabolic versatility and redundancy in microbially diverse, dynamic hydrothermal sediments.</title>
        <authorList>
            <person name="Dombrowski N."/>
            <person name="Teske A."/>
            <person name="Baker B.J."/>
        </authorList>
    </citation>
    <scope>NUCLEOTIDE SEQUENCE [LARGE SCALE GENOMIC DNA]</scope>
    <source>
        <strain evidence="3">B35_G9</strain>
    </source>
</reference>
<evidence type="ECO:0000313" key="4">
    <source>
        <dbReference type="Proteomes" id="UP000282321"/>
    </source>
</evidence>